<dbReference type="InterPro" id="IPR033985">
    <property type="entry name" value="SusD-like_N"/>
</dbReference>
<keyword evidence="3" id="KW-0732">Signal</keyword>
<protein>
    <submittedName>
        <fullName evidence="8">Starch-binding associating with outer membrane</fullName>
    </submittedName>
</protein>
<dbReference type="GO" id="GO:0009279">
    <property type="term" value="C:cell outer membrane"/>
    <property type="evidence" value="ECO:0007669"/>
    <property type="project" value="UniProtKB-SubCell"/>
</dbReference>
<evidence type="ECO:0000259" key="6">
    <source>
        <dbReference type="Pfam" id="PF07980"/>
    </source>
</evidence>
<dbReference type="STRING" id="655355.SAMN05216283_1204"/>
<dbReference type="PROSITE" id="PS51257">
    <property type="entry name" value="PROKAR_LIPOPROTEIN"/>
    <property type="match status" value="1"/>
</dbReference>
<evidence type="ECO:0000313" key="9">
    <source>
        <dbReference type="Proteomes" id="UP000198964"/>
    </source>
</evidence>
<comment type="subcellular location">
    <subcellularLocation>
        <location evidence="1">Cell outer membrane</location>
    </subcellularLocation>
</comment>
<evidence type="ECO:0000256" key="1">
    <source>
        <dbReference type="ARBA" id="ARBA00004442"/>
    </source>
</evidence>
<evidence type="ECO:0000256" key="4">
    <source>
        <dbReference type="ARBA" id="ARBA00023136"/>
    </source>
</evidence>
<feature type="domain" description="RagB/SusD" evidence="6">
    <location>
        <begin position="279"/>
        <end position="504"/>
    </location>
</feature>
<dbReference type="Pfam" id="PF14322">
    <property type="entry name" value="SusD-like_3"/>
    <property type="match status" value="1"/>
</dbReference>
<keyword evidence="9" id="KW-1185">Reference proteome</keyword>
<sequence length="504" mass="56506">MFLKAVDMKKIIYPIGILTIVFALSSCQDDFLDRSPLSAISSETFWKSEQDIMGALSACYDPLSPVGWEAGFGGLTAQWEALSDDGYTNAGWPSNFPAPSRGLIESTTGGIVRDWYFLNYKAIATCDFFLRNIDSVEKLDATARKQYIGEVRFLRALYYSRLVKVYGGVIITGEVDIDNMDLPKNTREEVVKEVLDDLDYAIANLPNTAYAGRAVKGSALALKARVLMTESRWAEAAQAAKQVIDDQKFSLSDDFAGMFNGQSQDGNPEIIFSSVYTAPDKVSHLDIMYGSWRSCSPLQGLVDAYECTDGKSISESPLFDPENPYENRDPRLDLTVFLPGEPWEYGNGVVDEVFLSTGFAWEKYIDRTQAPVTSTIKSAQDVIILRYADVLLMYAEAKNEADGPDQSVYDALNEVRARPGVDMPAVSGLSKEELREKIRNERRVELAMEGIRYFDLKRWGIAHIIVPQIEDPGVTRIFEQKHYLWPFPQSEIDINDKLVQNDGY</sequence>
<evidence type="ECO:0000256" key="2">
    <source>
        <dbReference type="ARBA" id="ARBA00006275"/>
    </source>
</evidence>
<reference evidence="8 9" key="1">
    <citation type="submission" date="2016-10" db="EMBL/GenBank/DDBJ databases">
        <authorList>
            <person name="de Groot N.N."/>
        </authorList>
    </citation>
    <scope>NUCLEOTIDE SEQUENCE [LARGE SCALE GENOMIC DNA]</scope>
    <source>
        <strain evidence="8 9">CGMCC 1.9156</strain>
    </source>
</reference>
<dbReference type="EMBL" id="FONW01000020">
    <property type="protein sequence ID" value="SFF89318.1"/>
    <property type="molecule type" value="Genomic_DNA"/>
</dbReference>
<evidence type="ECO:0000313" key="8">
    <source>
        <dbReference type="EMBL" id="SFF89318.1"/>
    </source>
</evidence>
<proteinExistence type="inferred from homology"/>
<dbReference type="AlphaFoldDB" id="A0A1I2MEF0"/>
<organism evidence="8 9">
    <name type="scientific">Sunxiuqinia elliptica</name>
    <dbReference type="NCBI Taxonomy" id="655355"/>
    <lineage>
        <taxon>Bacteria</taxon>
        <taxon>Pseudomonadati</taxon>
        <taxon>Bacteroidota</taxon>
        <taxon>Bacteroidia</taxon>
        <taxon>Marinilabiliales</taxon>
        <taxon>Prolixibacteraceae</taxon>
        <taxon>Sunxiuqinia</taxon>
    </lineage>
</organism>
<keyword evidence="4" id="KW-0472">Membrane</keyword>
<evidence type="ECO:0000256" key="5">
    <source>
        <dbReference type="ARBA" id="ARBA00023237"/>
    </source>
</evidence>
<name>A0A1I2MEF0_9BACT</name>
<dbReference type="InterPro" id="IPR011990">
    <property type="entry name" value="TPR-like_helical_dom_sf"/>
</dbReference>
<dbReference type="Pfam" id="PF07980">
    <property type="entry name" value="SusD_RagB"/>
    <property type="match status" value="1"/>
</dbReference>
<gene>
    <name evidence="8" type="ORF">SAMN05216283_1204</name>
</gene>
<dbReference type="CDD" id="cd08977">
    <property type="entry name" value="SusD"/>
    <property type="match status" value="1"/>
</dbReference>
<dbReference type="Gene3D" id="1.25.40.390">
    <property type="match status" value="1"/>
</dbReference>
<keyword evidence="5" id="KW-0998">Cell outer membrane</keyword>
<comment type="similarity">
    <text evidence="2">Belongs to the SusD family.</text>
</comment>
<evidence type="ECO:0000259" key="7">
    <source>
        <dbReference type="Pfam" id="PF14322"/>
    </source>
</evidence>
<evidence type="ECO:0000256" key="3">
    <source>
        <dbReference type="ARBA" id="ARBA00022729"/>
    </source>
</evidence>
<dbReference type="SUPFAM" id="SSF48452">
    <property type="entry name" value="TPR-like"/>
    <property type="match status" value="1"/>
</dbReference>
<accession>A0A1I2MEF0</accession>
<dbReference type="Proteomes" id="UP000198964">
    <property type="component" value="Unassembled WGS sequence"/>
</dbReference>
<feature type="domain" description="SusD-like N-terminal" evidence="7">
    <location>
        <begin position="115"/>
        <end position="226"/>
    </location>
</feature>
<dbReference type="InterPro" id="IPR012944">
    <property type="entry name" value="SusD_RagB_dom"/>
</dbReference>